<feature type="transmembrane region" description="Helical" evidence="1">
    <location>
        <begin position="144"/>
        <end position="163"/>
    </location>
</feature>
<feature type="transmembrane region" description="Helical" evidence="1">
    <location>
        <begin position="99"/>
        <end position="123"/>
    </location>
</feature>
<organism evidence="2 3">
    <name type="scientific">Shimia abyssi</name>
    <dbReference type="NCBI Taxonomy" id="1662395"/>
    <lineage>
        <taxon>Bacteria</taxon>
        <taxon>Pseudomonadati</taxon>
        <taxon>Pseudomonadota</taxon>
        <taxon>Alphaproteobacteria</taxon>
        <taxon>Rhodobacterales</taxon>
        <taxon>Roseobacteraceae</taxon>
    </lineage>
</organism>
<reference evidence="2 3" key="1">
    <citation type="submission" date="2018-03" db="EMBL/GenBank/DDBJ databases">
        <title>Genomic Encyclopedia of Archaeal and Bacterial Type Strains, Phase II (KMG-II): from individual species to whole genera.</title>
        <authorList>
            <person name="Goeker M."/>
        </authorList>
    </citation>
    <scope>NUCLEOTIDE SEQUENCE [LARGE SCALE GENOMIC DNA]</scope>
    <source>
        <strain evidence="2 3">DSM 100673</strain>
    </source>
</reference>
<evidence type="ECO:0000313" key="3">
    <source>
        <dbReference type="Proteomes" id="UP000240418"/>
    </source>
</evidence>
<keyword evidence="1" id="KW-0472">Membrane</keyword>
<keyword evidence="1" id="KW-0812">Transmembrane</keyword>
<accession>A0A2P8FB86</accession>
<keyword evidence="3" id="KW-1185">Reference proteome</keyword>
<feature type="transmembrane region" description="Helical" evidence="1">
    <location>
        <begin position="169"/>
        <end position="188"/>
    </location>
</feature>
<dbReference type="EMBL" id="PYGJ01000008">
    <property type="protein sequence ID" value="PSL18948.1"/>
    <property type="molecule type" value="Genomic_DNA"/>
</dbReference>
<evidence type="ECO:0000313" key="2">
    <source>
        <dbReference type="EMBL" id="PSL18948.1"/>
    </source>
</evidence>
<gene>
    <name evidence="2" type="ORF">CLV88_108127</name>
</gene>
<dbReference type="Proteomes" id="UP000240418">
    <property type="component" value="Unassembled WGS sequence"/>
</dbReference>
<name>A0A2P8FB86_9RHOB</name>
<keyword evidence="1" id="KW-1133">Transmembrane helix</keyword>
<sequence>MPQSLEEPSGLFSRLWLWAHNPCSHADAIVLTDALDGRTTLPKLENRIVFISTARDELRDSWDVAGGVSVQTTGTFLHRMALDNFLALGRSFKTDQTDVFGFTFNPGWGVFLFSYLCGVFMLIGMREPNAPRNSSELRRWFGELIGLIKFFPFYIIFVFLSFWVLDWGFLQWATSLSIGSVAGAVSALRVRFLQ</sequence>
<dbReference type="AlphaFoldDB" id="A0A2P8FB86"/>
<proteinExistence type="predicted"/>
<evidence type="ECO:0000256" key="1">
    <source>
        <dbReference type="SAM" id="Phobius"/>
    </source>
</evidence>
<comment type="caution">
    <text evidence="2">The sequence shown here is derived from an EMBL/GenBank/DDBJ whole genome shotgun (WGS) entry which is preliminary data.</text>
</comment>
<protein>
    <submittedName>
        <fullName evidence="2">Uncharacterized protein</fullName>
    </submittedName>
</protein>